<keyword evidence="1" id="KW-0732">Signal</keyword>
<dbReference type="AlphaFoldDB" id="A0A5B7BA49"/>
<dbReference type="PANTHER" id="PTHR35702">
    <property type="entry name" value="EXPRESSED PROTEIN"/>
    <property type="match status" value="1"/>
</dbReference>
<accession>A0A5B7BA49</accession>
<reference evidence="2" key="1">
    <citation type="submission" date="2019-08" db="EMBL/GenBank/DDBJ databases">
        <title>Reference gene set and small RNA set construction with multiple tissues from Davidia involucrata Baill.</title>
        <authorList>
            <person name="Yang H."/>
            <person name="Zhou C."/>
            <person name="Li G."/>
            <person name="Wang J."/>
            <person name="Gao P."/>
            <person name="Wang M."/>
            <person name="Wang R."/>
            <person name="Zhao Y."/>
        </authorList>
    </citation>
    <scope>NUCLEOTIDE SEQUENCE</scope>
    <source>
        <tissue evidence="2">Mixed with DoveR01_LX</tissue>
    </source>
</reference>
<proteinExistence type="predicted"/>
<evidence type="ECO:0000313" key="2">
    <source>
        <dbReference type="EMBL" id="MPA65056.1"/>
    </source>
</evidence>
<dbReference type="EMBL" id="GHES01034497">
    <property type="protein sequence ID" value="MPA65056.1"/>
    <property type="molecule type" value="Transcribed_RNA"/>
</dbReference>
<gene>
    <name evidence="2" type="ORF">Din_034497</name>
</gene>
<name>A0A5B7BA49_DAVIN</name>
<feature type="signal peptide" evidence="1">
    <location>
        <begin position="1"/>
        <end position="18"/>
    </location>
</feature>
<sequence length="222" mass="24292">MNVQLLFVVGIIALSITAEKCRQLVGEEASSKSWTHSFSFSNCFDMSYGTIACVAKECVKLYLYYIKAVHVHKVRNEATEAALSEESPRSRQSLEAMKRAHEKGNAAAMGASLQIKHITGPLITSGWDMFETIYIGGTLAEGTIRGIGAFVGAYAGGHTGEGKLGWIGYLVGSHLGSWVGGRIGLMAYDVWNGVEYLLHYYSLGCKSNSLMETKLFRIPFFN</sequence>
<dbReference type="PANTHER" id="PTHR35702:SF2">
    <property type="match status" value="1"/>
</dbReference>
<organism evidence="2">
    <name type="scientific">Davidia involucrata</name>
    <name type="common">Dove tree</name>
    <dbReference type="NCBI Taxonomy" id="16924"/>
    <lineage>
        <taxon>Eukaryota</taxon>
        <taxon>Viridiplantae</taxon>
        <taxon>Streptophyta</taxon>
        <taxon>Embryophyta</taxon>
        <taxon>Tracheophyta</taxon>
        <taxon>Spermatophyta</taxon>
        <taxon>Magnoliopsida</taxon>
        <taxon>eudicotyledons</taxon>
        <taxon>Gunneridae</taxon>
        <taxon>Pentapetalae</taxon>
        <taxon>asterids</taxon>
        <taxon>Cornales</taxon>
        <taxon>Nyssaceae</taxon>
        <taxon>Davidia</taxon>
    </lineage>
</organism>
<protein>
    <submittedName>
        <fullName evidence="2">Uncharacterized protein</fullName>
    </submittedName>
</protein>
<evidence type="ECO:0000256" key="1">
    <source>
        <dbReference type="SAM" id="SignalP"/>
    </source>
</evidence>
<feature type="chain" id="PRO_5023045014" evidence="1">
    <location>
        <begin position="19"/>
        <end position="222"/>
    </location>
</feature>